<dbReference type="PATRIC" id="fig|500635.8.peg.1522"/>
<dbReference type="AlphaFoldDB" id="C9KN17"/>
<dbReference type="InterPro" id="IPR006619">
    <property type="entry name" value="PGRP_domain_met/bac"/>
</dbReference>
<comment type="caution">
    <text evidence="4">The sequence shown here is derived from an EMBL/GenBank/DDBJ whole genome shotgun (WGS) entry which is preliminary data.</text>
</comment>
<dbReference type="PROSITE" id="PS51318">
    <property type="entry name" value="TAT"/>
    <property type="match status" value="1"/>
</dbReference>
<dbReference type="GO" id="GO:0009253">
    <property type="term" value="P:peptidoglycan catabolic process"/>
    <property type="evidence" value="ECO:0007669"/>
    <property type="project" value="InterPro"/>
</dbReference>
<protein>
    <submittedName>
        <fullName evidence="4">N-acetylmuramoyl-L-alanine amidase</fullName>
    </submittedName>
</protein>
<organism evidence="4 5">
    <name type="scientific">Mitsuokella multacida DSM 20544</name>
    <dbReference type="NCBI Taxonomy" id="500635"/>
    <lineage>
        <taxon>Bacteria</taxon>
        <taxon>Bacillati</taxon>
        <taxon>Bacillota</taxon>
        <taxon>Negativicutes</taxon>
        <taxon>Selenomonadales</taxon>
        <taxon>Selenomonadaceae</taxon>
        <taxon>Mitsuokella</taxon>
    </lineage>
</organism>
<dbReference type="GO" id="GO:0008745">
    <property type="term" value="F:N-acetylmuramoyl-L-alanine amidase activity"/>
    <property type="evidence" value="ECO:0007669"/>
    <property type="project" value="InterPro"/>
</dbReference>
<dbReference type="SUPFAM" id="SSF55846">
    <property type="entry name" value="N-acetylmuramoyl-L-alanine amidase-like"/>
    <property type="match status" value="1"/>
</dbReference>
<dbReference type="EMBL" id="ABWK02000017">
    <property type="protein sequence ID" value="EEX68755.1"/>
    <property type="molecule type" value="Genomic_DNA"/>
</dbReference>
<feature type="domain" description="N-acetylmuramoyl-L-alanine amidase" evidence="2">
    <location>
        <begin position="60"/>
        <end position="190"/>
    </location>
</feature>
<evidence type="ECO:0000259" key="3">
    <source>
        <dbReference type="SMART" id="SM00701"/>
    </source>
</evidence>
<evidence type="ECO:0000313" key="4">
    <source>
        <dbReference type="EMBL" id="EEX68755.1"/>
    </source>
</evidence>
<dbReference type="InterPro" id="IPR006311">
    <property type="entry name" value="TAT_signal"/>
</dbReference>
<evidence type="ECO:0000256" key="1">
    <source>
        <dbReference type="ARBA" id="ARBA00007553"/>
    </source>
</evidence>
<dbReference type="InterPro" id="IPR036505">
    <property type="entry name" value="Amidase/PGRP_sf"/>
</dbReference>
<dbReference type="Pfam" id="PF01510">
    <property type="entry name" value="Amidase_2"/>
    <property type="match status" value="1"/>
</dbReference>
<dbReference type="PANTHER" id="PTHR11022:SF41">
    <property type="entry name" value="PEPTIDOGLYCAN-RECOGNITION PROTEIN LC-RELATED"/>
    <property type="match status" value="1"/>
</dbReference>
<evidence type="ECO:0000259" key="2">
    <source>
        <dbReference type="SMART" id="SM00644"/>
    </source>
</evidence>
<dbReference type="Gene3D" id="3.40.80.10">
    <property type="entry name" value="Peptidoglycan recognition protein-like"/>
    <property type="match status" value="1"/>
</dbReference>
<dbReference type="PANTHER" id="PTHR11022">
    <property type="entry name" value="PEPTIDOGLYCAN RECOGNITION PROTEIN"/>
    <property type="match status" value="1"/>
</dbReference>
<feature type="domain" description="Peptidoglycan recognition protein family" evidence="3">
    <location>
        <begin position="58"/>
        <end position="184"/>
    </location>
</feature>
<dbReference type="GO" id="GO:0008270">
    <property type="term" value="F:zinc ion binding"/>
    <property type="evidence" value="ECO:0007669"/>
    <property type="project" value="InterPro"/>
</dbReference>
<dbReference type="CDD" id="cd06583">
    <property type="entry name" value="PGRP"/>
    <property type="match status" value="1"/>
</dbReference>
<comment type="similarity">
    <text evidence="1">Belongs to the N-acetylmuramoyl-L-alanine amidase 2 family.</text>
</comment>
<gene>
    <name evidence="4" type="ORF">MITSMUL_04827</name>
</gene>
<name>C9KN17_9FIRM</name>
<evidence type="ECO:0000313" key="5">
    <source>
        <dbReference type="Proteomes" id="UP000003671"/>
    </source>
</evidence>
<keyword evidence="5" id="KW-1185">Reference proteome</keyword>
<dbReference type="STRING" id="500635.MITSMUL_04827"/>
<sequence>MIKLQGACSKMKRRDFLRNMMVMGIGLALAPELAVKQVAEAAWQDGGDVLPGVTIRPTHLSFRSLTNRRRTDAIIVHHVGNTNADVSAETIHQWHLANGWAGIGYHFVIRKDGSIEQGRPMDTVGAHCYGENDHTVGVNLVGNFEDYVPEDAQVASAKRLLAALCRNYGFAPSGSTIFGHRDFNATACPGQNLYDMLPDIIRGASSLY</sequence>
<proteinExistence type="inferred from homology"/>
<dbReference type="Proteomes" id="UP000003671">
    <property type="component" value="Unassembled WGS sequence"/>
</dbReference>
<dbReference type="eggNOG" id="COG5632">
    <property type="taxonomic scope" value="Bacteria"/>
</dbReference>
<dbReference type="InterPro" id="IPR002502">
    <property type="entry name" value="Amidase_domain"/>
</dbReference>
<dbReference type="HOGENOM" id="CLU_079366_2_0_9"/>
<dbReference type="SMART" id="SM00644">
    <property type="entry name" value="Ami_2"/>
    <property type="match status" value="1"/>
</dbReference>
<reference evidence="4" key="1">
    <citation type="submission" date="2009-09" db="EMBL/GenBank/DDBJ databases">
        <authorList>
            <person name="Weinstock G."/>
            <person name="Sodergren E."/>
            <person name="Clifton S."/>
            <person name="Fulton L."/>
            <person name="Fulton B."/>
            <person name="Courtney L."/>
            <person name="Fronick C."/>
            <person name="Harrison M."/>
            <person name="Strong C."/>
            <person name="Farmer C."/>
            <person name="Delahaunty K."/>
            <person name="Markovic C."/>
            <person name="Hall O."/>
            <person name="Minx P."/>
            <person name="Tomlinson C."/>
            <person name="Mitreva M."/>
            <person name="Nelson J."/>
            <person name="Hou S."/>
            <person name="Wollam A."/>
            <person name="Pepin K.H."/>
            <person name="Johnson M."/>
            <person name="Bhonagiri V."/>
            <person name="Nash W.E."/>
            <person name="Warren W."/>
            <person name="Chinwalla A."/>
            <person name="Mardis E.R."/>
            <person name="Wilson R.K."/>
        </authorList>
    </citation>
    <scope>NUCLEOTIDE SEQUENCE [LARGE SCALE GENOMIC DNA]</scope>
    <source>
        <strain evidence="4">DSM 20544</strain>
    </source>
</reference>
<dbReference type="InterPro" id="IPR015510">
    <property type="entry name" value="PGRP"/>
</dbReference>
<dbReference type="SMART" id="SM00701">
    <property type="entry name" value="PGRP"/>
    <property type="match status" value="1"/>
</dbReference>
<accession>C9KN17</accession>